<feature type="compositionally biased region" description="Polar residues" evidence="1">
    <location>
        <begin position="103"/>
        <end position="112"/>
    </location>
</feature>
<protein>
    <submittedName>
        <fullName evidence="2">Dolichol-phosphate mannosyltransferase subunit 1</fullName>
    </submittedName>
</protein>
<evidence type="ECO:0000313" key="2">
    <source>
        <dbReference type="EMBL" id="KZV17636.1"/>
    </source>
</evidence>
<evidence type="ECO:0000313" key="3">
    <source>
        <dbReference type="Proteomes" id="UP000250235"/>
    </source>
</evidence>
<proteinExistence type="predicted"/>
<keyword evidence="2" id="KW-0328">Glycosyltransferase</keyword>
<name>A0A2Z7A7W3_9LAMI</name>
<feature type="region of interest" description="Disordered" evidence="1">
    <location>
        <begin position="1"/>
        <end position="33"/>
    </location>
</feature>
<keyword evidence="2" id="KW-0808">Transferase</keyword>
<dbReference type="GO" id="GO:0016757">
    <property type="term" value="F:glycosyltransferase activity"/>
    <property type="evidence" value="ECO:0007669"/>
    <property type="project" value="UniProtKB-KW"/>
</dbReference>
<reference evidence="2 3" key="1">
    <citation type="journal article" date="2015" name="Proc. Natl. Acad. Sci. U.S.A.">
        <title>The resurrection genome of Boea hygrometrica: A blueprint for survival of dehydration.</title>
        <authorList>
            <person name="Xiao L."/>
            <person name="Yang G."/>
            <person name="Zhang L."/>
            <person name="Yang X."/>
            <person name="Zhao S."/>
            <person name="Ji Z."/>
            <person name="Zhou Q."/>
            <person name="Hu M."/>
            <person name="Wang Y."/>
            <person name="Chen M."/>
            <person name="Xu Y."/>
            <person name="Jin H."/>
            <person name="Xiao X."/>
            <person name="Hu G."/>
            <person name="Bao F."/>
            <person name="Hu Y."/>
            <person name="Wan P."/>
            <person name="Li L."/>
            <person name="Deng X."/>
            <person name="Kuang T."/>
            <person name="Xiang C."/>
            <person name="Zhu J.K."/>
            <person name="Oliver M.J."/>
            <person name="He Y."/>
        </authorList>
    </citation>
    <scope>NUCLEOTIDE SEQUENCE [LARGE SCALE GENOMIC DNA]</scope>
    <source>
        <strain evidence="3">cv. XS01</strain>
    </source>
</reference>
<gene>
    <name evidence="2" type="ORF">F511_19999</name>
</gene>
<dbReference type="AlphaFoldDB" id="A0A2Z7A7W3"/>
<feature type="region of interest" description="Disordered" evidence="1">
    <location>
        <begin position="92"/>
        <end position="112"/>
    </location>
</feature>
<dbReference type="Proteomes" id="UP000250235">
    <property type="component" value="Unassembled WGS sequence"/>
</dbReference>
<sequence>MRDSSSASTRRPDEIGADGFSSSRLAGNNFPAKRGGGGGGGFCRGEGAAHTSSIGYPRMSASGESSMHRLLHASGSHPIPMPYDPNFTRKPSLQTVGGDRSSIRSTTGNNLPPSICTRRSDGFCHGWNHLEKLIGTSPTTLWTEATWRRYGGGAAAVRWRRGGAADSMIWRLGFL</sequence>
<accession>A0A2Z7A7W3</accession>
<dbReference type="EMBL" id="KV018115">
    <property type="protein sequence ID" value="KZV17636.1"/>
    <property type="molecule type" value="Genomic_DNA"/>
</dbReference>
<keyword evidence="3" id="KW-1185">Reference proteome</keyword>
<organism evidence="2 3">
    <name type="scientific">Dorcoceras hygrometricum</name>
    <dbReference type="NCBI Taxonomy" id="472368"/>
    <lineage>
        <taxon>Eukaryota</taxon>
        <taxon>Viridiplantae</taxon>
        <taxon>Streptophyta</taxon>
        <taxon>Embryophyta</taxon>
        <taxon>Tracheophyta</taxon>
        <taxon>Spermatophyta</taxon>
        <taxon>Magnoliopsida</taxon>
        <taxon>eudicotyledons</taxon>
        <taxon>Gunneridae</taxon>
        <taxon>Pentapetalae</taxon>
        <taxon>asterids</taxon>
        <taxon>lamiids</taxon>
        <taxon>Lamiales</taxon>
        <taxon>Gesneriaceae</taxon>
        <taxon>Didymocarpoideae</taxon>
        <taxon>Trichosporeae</taxon>
        <taxon>Loxocarpinae</taxon>
        <taxon>Dorcoceras</taxon>
    </lineage>
</organism>
<evidence type="ECO:0000256" key="1">
    <source>
        <dbReference type="SAM" id="MobiDB-lite"/>
    </source>
</evidence>